<reference evidence="11" key="2">
    <citation type="journal article" date="2007" name="Science">
        <title>Draft genome sequence of the sexually transmitted pathogen Trichomonas vaginalis.</title>
        <authorList>
            <person name="Carlton J.M."/>
            <person name="Hirt R.P."/>
            <person name="Silva J.C."/>
            <person name="Delcher A.L."/>
            <person name="Schatz M."/>
            <person name="Zhao Q."/>
            <person name="Wortman J.R."/>
            <person name="Bidwell S.L."/>
            <person name="Alsmark U.C.M."/>
            <person name="Besteiro S."/>
            <person name="Sicheritz-Ponten T."/>
            <person name="Noel C.J."/>
            <person name="Dacks J.B."/>
            <person name="Foster P.G."/>
            <person name="Simillion C."/>
            <person name="Van de Peer Y."/>
            <person name="Miranda-Saavedra D."/>
            <person name="Barton G.J."/>
            <person name="Westrop G.D."/>
            <person name="Mueller S."/>
            <person name="Dessi D."/>
            <person name="Fiori P.L."/>
            <person name="Ren Q."/>
            <person name="Paulsen I."/>
            <person name="Zhang H."/>
            <person name="Bastida-Corcuera F.D."/>
            <person name="Simoes-Barbosa A."/>
            <person name="Brown M.T."/>
            <person name="Hayes R.D."/>
            <person name="Mukherjee M."/>
            <person name="Okumura C.Y."/>
            <person name="Schneider R."/>
            <person name="Smith A.J."/>
            <person name="Vanacova S."/>
            <person name="Villalvazo M."/>
            <person name="Haas B.J."/>
            <person name="Pertea M."/>
            <person name="Feldblyum T.V."/>
            <person name="Utterback T.R."/>
            <person name="Shu C.L."/>
            <person name="Osoegawa K."/>
            <person name="de Jong P.J."/>
            <person name="Hrdy I."/>
            <person name="Horvathova L."/>
            <person name="Zubacova Z."/>
            <person name="Dolezal P."/>
            <person name="Malik S.B."/>
            <person name="Logsdon J.M. Jr."/>
            <person name="Henze K."/>
            <person name="Gupta A."/>
            <person name="Wang C.C."/>
            <person name="Dunne R.L."/>
            <person name="Upcroft J.A."/>
            <person name="Upcroft P."/>
            <person name="White O."/>
            <person name="Salzberg S.L."/>
            <person name="Tang P."/>
            <person name="Chiu C.-H."/>
            <person name="Lee Y.-S."/>
            <person name="Embley T.M."/>
            <person name="Coombs G.H."/>
            <person name="Mottram J.C."/>
            <person name="Tachezy J."/>
            <person name="Fraser-Liggett C.M."/>
            <person name="Johnson P.J."/>
        </authorList>
    </citation>
    <scope>NUCLEOTIDE SEQUENCE [LARGE SCALE GENOMIC DNA]</scope>
    <source>
        <strain evidence="11">G3</strain>
    </source>
</reference>
<dbReference type="PANTHER" id="PTHR43399">
    <property type="entry name" value="SUBTILISIN-RELATED"/>
    <property type="match status" value="1"/>
</dbReference>
<dbReference type="InterPro" id="IPR051048">
    <property type="entry name" value="Peptidase_S8/S53_subtilisin"/>
</dbReference>
<dbReference type="PROSITE" id="PS51892">
    <property type="entry name" value="SUBTILASE"/>
    <property type="match status" value="1"/>
</dbReference>
<dbReference type="KEGG" id="tva:4746962"/>
<dbReference type="SUPFAM" id="SSF52743">
    <property type="entry name" value="Subtilisin-like"/>
    <property type="match status" value="1"/>
</dbReference>
<dbReference type="EMBL" id="DS114213">
    <property type="protein sequence ID" value="EAX89295.1"/>
    <property type="molecule type" value="Genomic_DNA"/>
</dbReference>
<feature type="active site" description="Charge relay system" evidence="5 6">
    <location>
        <position position="187"/>
    </location>
</feature>
<accession>A2G0M3</accession>
<dbReference type="InParanoid" id="A2G0M3"/>
<dbReference type="Gene3D" id="2.60.120.380">
    <property type="match status" value="1"/>
</dbReference>
<evidence type="ECO:0000313" key="11">
    <source>
        <dbReference type="EMBL" id="EAX89295.1"/>
    </source>
</evidence>
<keyword evidence="8" id="KW-0472">Membrane</keyword>
<keyword evidence="3 6" id="KW-0378">Hydrolase</keyword>
<feature type="active site" description="Charge relay system" evidence="5 6">
    <location>
        <position position="234"/>
    </location>
</feature>
<dbReference type="Pfam" id="PF00082">
    <property type="entry name" value="Peptidase_S8"/>
    <property type="match status" value="1"/>
</dbReference>
<dbReference type="InterPro" id="IPR008979">
    <property type="entry name" value="Galactose-bd-like_sf"/>
</dbReference>
<dbReference type="InterPro" id="IPR034058">
    <property type="entry name" value="TagA/B/C/D_pept_dom"/>
</dbReference>
<keyword evidence="9" id="KW-0732">Signal</keyword>
<organism evidence="11 12">
    <name type="scientific">Trichomonas vaginalis (strain ATCC PRA-98 / G3)</name>
    <dbReference type="NCBI Taxonomy" id="412133"/>
    <lineage>
        <taxon>Eukaryota</taxon>
        <taxon>Metamonada</taxon>
        <taxon>Parabasalia</taxon>
        <taxon>Trichomonadida</taxon>
        <taxon>Trichomonadidae</taxon>
        <taxon>Trichomonas</taxon>
    </lineage>
</organism>
<dbReference type="OrthoDB" id="10256524at2759"/>
<evidence type="ECO:0000313" key="12">
    <source>
        <dbReference type="Proteomes" id="UP000001542"/>
    </source>
</evidence>
<evidence type="ECO:0000256" key="4">
    <source>
        <dbReference type="ARBA" id="ARBA00022825"/>
    </source>
</evidence>
<dbReference type="RefSeq" id="XP_001302225.1">
    <property type="nucleotide sequence ID" value="XM_001302224.1"/>
</dbReference>
<feature type="region of interest" description="Disordered" evidence="7">
    <location>
        <begin position="920"/>
        <end position="971"/>
    </location>
</feature>
<evidence type="ECO:0000256" key="3">
    <source>
        <dbReference type="ARBA" id="ARBA00022801"/>
    </source>
</evidence>
<keyword evidence="8" id="KW-0812">Transmembrane</keyword>
<dbReference type="PANTHER" id="PTHR43399:SF4">
    <property type="entry name" value="CELL WALL-ASSOCIATED PROTEASE"/>
    <property type="match status" value="1"/>
</dbReference>
<dbReference type="InterPro" id="IPR000209">
    <property type="entry name" value="Peptidase_S8/S53_dom"/>
</dbReference>
<gene>
    <name evidence="11" type="ORF">TVAG_482670</name>
</gene>
<keyword evidence="12" id="KW-1185">Reference proteome</keyword>
<evidence type="ECO:0000259" key="10">
    <source>
        <dbReference type="Pfam" id="PF00082"/>
    </source>
</evidence>
<dbReference type="VEuPathDB" id="TrichDB:TVAG_482670"/>
<reference evidence="11" key="1">
    <citation type="submission" date="2006-10" db="EMBL/GenBank/DDBJ databases">
        <authorList>
            <person name="Amadeo P."/>
            <person name="Zhao Q."/>
            <person name="Wortman J."/>
            <person name="Fraser-Liggett C."/>
            <person name="Carlton J."/>
        </authorList>
    </citation>
    <scope>NUCLEOTIDE SEQUENCE</scope>
    <source>
        <strain evidence="11">G3</strain>
    </source>
</reference>
<feature type="compositionally biased region" description="Basic residues" evidence="7">
    <location>
        <begin position="938"/>
        <end position="950"/>
    </location>
</feature>
<protein>
    <submittedName>
        <fullName evidence="11">Clan SB, family S8, subtilisin-like serine peptidase</fullName>
    </submittedName>
</protein>
<dbReference type="Proteomes" id="UP000001542">
    <property type="component" value="Unassembled WGS sequence"/>
</dbReference>
<proteinExistence type="inferred from homology"/>
<feature type="domain" description="Peptidase S8/S53" evidence="10">
    <location>
        <begin position="178"/>
        <end position="587"/>
    </location>
</feature>
<keyword evidence="2 6" id="KW-0645">Protease</keyword>
<dbReference type="AlphaFoldDB" id="A2G0M3"/>
<dbReference type="GO" id="GO:0004252">
    <property type="term" value="F:serine-type endopeptidase activity"/>
    <property type="evidence" value="ECO:0000318"/>
    <property type="project" value="GO_Central"/>
</dbReference>
<evidence type="ECO:0000256" key="8">
    <source>
        <dbReference type="SAM" id="Phobius"/>
    </source>
</evidence>
<feature type="chain" id="PRO_5002643830" evidence="9">
    <location>
        <begin position="27"/>
        <end position="971"/>
    </location>
</feature>
<dbReference type="Gene3D" id="3.40.50.200">
    <property type="entry name" value="Peptidase S8/S53 domain"/>
    <property type="match status" value="1"/>
</dbReference>
<evidence type="ECO:0000256" key="5">
    <source>
        <dbReference type="PIRSR" id="PIRSR615500-1"/>
    </source>
</evidence>
<evidence type="ECO:0000256" key="9">
    <source>
        <dbReference type="SAM" id="SignalP"/>
    </source>
</evidence>
<dbReference type="CDD" id="cd04842">
    <property type="entry name" value="Peptidases_S8_Kp43_protease"/>
    <property type="match status" value="1"/>
</dbReference>
<dbReference type="VEuPathDB" id="TrichDB:TVAGG3_0465740"/>
<keyword evidence="4 6" id="KW-0720">Serine protease</keyword>
<name>A2G0M3_TRIV3</name>
<feature type="transmembrane region" description="Helical" evidence="8">
    <location>
        <begin position="887"/>
        <end position="909"/>
    </location>
</feature>
<evidence type="ECO:0000256" key="6">
    <source>
        <dbReference type="PROSITE-ProRule" id="PRU01240"/>
    </source>
</evidence>
<evidence type="ECO:0000256" key="1">
    <source>
        <dbReference type="ARBA" id="ARBA00011073"/>
    </source>
</evidence>
<comment type="similarity">
    <text evidence="1 6">Belongs to the peptidase S8 family.</text>
</comment>
<dbReference type="PRINTS" id="PR00723">
    <property type="entry name" value="SUBTILISIN"/>
</dbReference>
<feature type="signal peptide" evidence="9">
    <location>
        <begin position="1"/>
        <end position="26"/>
    </location>
</feature>
<dbReference type="SUPFAM" id="SSF49785">
    <property type="entry name" value="Galactose-binding domain-like"/>
    <property type="match status" value="1"/>
</dbReference>
<feature type="active site" description="Charge relay system" evidence="5 6">
    <location>
        <position position="522"/>
    </location>
</feature>
<dbReference type="InterPro" id="IPR036852">
    <property type="entry name" value="Peptidase_S8/S53_dom_sf"/>
</dbReference>
<keyword evidence="8" id="KW-1133">Transmembrane helix</keyword>
<dbReference type="InterPro" id="IPR015500">
    <property type="entry name" value="Peptidase_S8_subtilisin-rel"/>
</dbReference>
<evidence type="ECO:0000256" key="2">
    <source>
        <dbReference type="ARBA" id="ARBA00022670"/>
    </source>
</evidence>
<sequence length="971" mass="107270">MSQFSLSPTTLFGWLFLRFLVTLTIQDKIFIEQTIGCNLNITNMMQQGWYTVYLNETQLLTAKKIKQIQIYEIPSFKSETRESLEYGDYMIEVSPDWRMFQTNQSEIYPFYRNHYIISNISSHEIQNDKRILNYIKNPRKILNNRYTGGLLQDGVITMTAQNDQIISHRTLLQHNIDGKGRIITALDTGVDLTHCFFRDPQQSATSVVDKFNMDHRKIVKLEKVSDIYDAAQGHGTHVMGTIAGESIDPKAGIAAYNGIAPKAKLYVVDMGNSDSRVDLSGNPDIDKITSNMENIKSRVQSNSWTFDNSALDATDTYDTITFNSQEILPVFANGNTPGRNHILAPANCKNLLSVAWIAKLEESSDFKDGGYTIYLTNGDTKLSIVQGNNLVHEDAPYVNIPLQFCNGDAASCSSESGKLLICNKKLSSSSSVSYSYVVLSSNDYTTASAWGSGSILLDPNEKTTRFFQADHSSQGASTIGTLKPDLIAPGSNIWSSAASGTQNLNYIGECAVSKLFSNSGSSMATPAISGALALIEQYFAEGYYPLLNPDSITKFNYISQSLLRATLINSCKPIDSKPVPNYIEGFGMPSIAEGLGFGSSGVRFISNSKINNGEHLTYIIKTTKVHDLSITLCYVDYPGGTKAGYILCADLDLIVKDPNGKIYHGNGVPGEFTSTIEKVTISDATIGTYEISVIFNKDETHEHDMTYVNFSVAIMGGFDQDDTNSNNPSVPLASERSCVRSCGDGECQGDGTCKCPPEKTGAYCQLEYEEIKFNKKFSKVLNPREKFYFRFENAHFGSVDISEYPSLSMPQTSCAVRVCFGDSGSTAFASSMGCITKPPTGNNATAAQNGLKMVYGFMYPIFDTSCSIDATLTTYGKIKRSDDTFPFYAVVLIVLAVIILVILSVWYFWKCVLPRWEKKHNEESPSMDAAQNDDEPKKSHRRSSTKRRGSKSKEEEDQVDQQPSPEAASEV</sequence>
<dbReference type="GO" id="GO:0006508">
    <property type="term" value="P:proteolysis"/>
    <property type="evidence" value="ECO:0000318"/>
    <property type="project" value="GO_Central"/>
</dbReference>
<evidence type="ECO:0000256" key="7">
    <source>
        <dbReference type="SAM" id="MobiDB-lite"/>
    </source>
</evidence>